<proteinExistence type="predicted"/>
<keyword evidence="2" id="KW-1185">Reference proteome</keyword>
<evidence type="ECO:0000313" key="1">
    <source>
        <dbReference type="EMBL" id="MPD01200.1"/>
    </source>
</evidence>
<dbReference type="Proteomes" id="UP000324222">
    <property type="component" value="Unassembled WGS sequence"/>
</dbReference>
<reference evidence="1 2" key="1">
    <citation type="submission" date="2019-05" db="EMBL/GenBank/DDBJ databases">
        <title>Another draft genome of Portunus trituberculatus and its Hox gene families provides insights of decapod evolution.</title>
        <authorList>
            <person name="Jeong J.-H."/>
            <person name="Song I."/>
            <person name="Kim S."/>
            <person name="Choi T."/>
            <person name="Kim D."/>
            <person name="Ryu S."/>
            <person name="Kim W."/>
        </authorList>
    </citation>
    <scope>NUCLEOTIDE SEQUENCE [LARGE SCALE GENOMIC DNA]</scope>
    <source>
        <tissue evidence="1">Muscle</tissue>
    </source>
</reference>
<evidence type="ECO:0000313" key="2">
    <source>
        <dbReference type="Proteomes" id="UP000324222"/>
    </source>
</evidence>
<protein>
    <submittedName>
        <fullName evidence="1">Uncharacterized protein</fullName>
    </submittedName>
</protein>
<comment type="caution">
    <text evidence="1">The sequence shown here is derived from an EMBL/GenBank/DDBJ whole genome shotgun (WGS) entry which is preliminary data.</text>
</comment>
<dbReference type="EMBL" id="VSRR010126137">
    <property type="protein sequence ID" value="MPD01200.1"/>
    <property type="molecule type" value="Genomic_DNA"/>
</dbReference>
<accession>A0A5B7K2H6</accession>
<name>A0A5B7K2H6_PORTR</name>
<gene>
    <name evidence="1" type="ORF">E2C01_096718</name>
</gene>
<dbReference type="AlphaFoldDB" id="A0A5B7K2H6"/>
<organism evidence="1 2">
    <name type="scientific">Portunus trituberculatus</name>
    <name type="common">Swimming crab</name>
    <name type="synonym">Neptunus trituberculatus</name>
    <dbReference type="NCBI Taxonomy" id="210409"/>
    <lineage>
        <taxon>Eukaryota</taxon>
        <taxon>Metazoa</taxon>
        <taxon>Ecdysozoa</taxon>
        <taxon>Arthropoda</taxon>
        <taxon>Crustacea</taxon>
        <taxon>Multicrustacea</taxon>
        <taxon>Malacostraca</taxon>
        <taxon>Eumalacostraca</taxon>
        <taxon>Eucarida</taxon>
        <taxon>Decapoda</taxon>
        <taxon>Pleocyemata</taxon>
        <taxon>Brachyura</taxon>
        <taxon>Eubrachyura</taxon>
        <taxon>Portunoidea</taxon>
        <taxon>Portunidae</taxon>
        <taxon>Portuninae</taxon>
        <taxon>Portunus</taxon>
    </lineage>
</organism>
<sequence>MIYTNDTRICPTNHVSSPLMTRLTCVQHRSTKASR</sequence>